<protein>
    <submittedName>
        <fullName evidence="2">Hypotheticial protein</fullName>
    </submittedName>
</protein>
<organism evidence="2">
    <name type="scientific">Schistosoma japonicum</name>
    <name type="common">Blood fluke</name>
    <dbReference type="NCBI Taxonomy" id="6182"/>
    <lineage>
        <taxon>Eukaryota</taxon>
        <taxon>Metazoa</taxon>
        <taxon>Spiralia</taxon>
        <taxon>Lophotrochozoa</taxon>
        <taxon>Platyhelminthes</taxon>
        <taxon>Trematoda</taxon>
        <taxon>Digenea</taxon>
        <taxon>Strigeidida</taxon>
        <taxon>Schistosomatoidea</taxon>
        <taxon>Schistosomatidae</taxon>
        <taxon>Schistosoma</taxon>
    </lineage>
</organism>
<evidence type="ECO:0000256" key="1">
    <source>
        <dbReference type="SAM" id="SignalP"/>
    </source>
</evidence>
<sequence>MISKVQLTFLVVISLNMVINKVIIVGGDCKLDCLKRSLVCDDRCRRLSFHEDMCYLECRNALSNCLEKPCAKFAGDYFQKV</sequence>
<dbReference type="AlphaFoldDB" id="C1LD68"/>
<reference evidence="2" key="2">
    <citation type="submission" date="2009-03" db="EMBL/GenBank/DDBJ databases">
        <authorList>
            <person name="Gang L."/>
        </authorList>
    </citation>
    <scope>NUCLEOTIDE SEQUENCE</scope>
    <source>
        <strain evidence="2">Anhui</strain>
    </source>
</reference>
<accession>C1LD68</accession>
<feature type="chain" id="PRO_5002911510" evidence="1">
    <location>
        <begin position="22"/>
        <end position="81"/>
    </location>
</feature>
<reference evidence="2" key="1">
    <citation type="journal article" date="2009" name="Nature">
        <title>The Schistosoma japonicum genome reveals features of host-parasite interplay.</title>
        <authorList>
            <person name="Liu F."/>
            <person name="Zhou Y."/>
            <person name="Wang Z.Q."/>
            <person name="Lu G."/>
            <person name="Zheng H."/>
            <person name="Brindley P.J."/>
            <person name="McManus D.P."/>
            <person name="Blair D."/>
            <person name="Zhang Q.H."/>
            <person name="Zhong Y."/>
            <person name="Wang S."/>
            <person name="Han Z.G."/>
            <person name="Chen Z."/>
        </authorList>
    </citation>
    <scope>NUCLEOTIDE SEQUENCE</scope>
    <source>
        <strain evidence="2">Anhui</strain>
    </source>
</reference>
<name>C1LD68_SCHJA</name>
<evidence type="ECO:0000313" key="2">
    <source>
        <dbReference type="EMBL" id="CAX72646.1"/>
    </source>
</evidence>
<proteinExistence type="evidence at transcript level"/>
<dbReference type="EMBL" id="FN316915">
    <property type="protein sequence ID" value="CAX72646.1"/>
    <property type="molecule type" value="mRNA"/>
</dbReference>
<feature type="signal peptide" evidence="1">
    <location>
        <begin position="1"/>
        <end position="21"/>
    </location>
</feature>
<keyword evidence="1" id="KW-0732">Signal</keyword>